<protein>
    <submittedName>
        <fullName evidence="1">Uncharacterized protein</fullName>
    </submittedName>
</protein>
<name>A0ABX0JBL8_9BACL</name>
<comment type="caution">
    <text evidence="1">The sequence shown here is derived from an EMBL/GenBank/DDBJ whole genome shotgun (WGS) entry which is preliminary data.</text>
</comment>
<keyword evidence="2" id="KW-1185">Reference proteome</keyword>
<accession>A0ABX0JBL8</accession>
<organism evidence="1 2">
    <name type="scientific">Paenibacillus agricola</name>
    <dbReference type="NCBI Taxonomy" id="2716264"/>
    <lineage>
        <taxon>Bacteria</taxon>
        <taxon>Bacillati</taxon>
        <taxon>Bacillota</taxon>
        <taxon>Bacilli</taxon>
        <taxon>Bacillales</taxon>
        <taxon>Paenibacillaceae</taxon>
        <taxon>Paenibacillus</taxon>
    </lineage>
</organism>
<dbReference type="RefSeq" id="WP_166153484.1">
    <property type="nucleotide sequence ID" value="NZ_JAAOIW010000011.1"/>
</dbReference>
<dbReference type="Proteomes" id="UP001165962">
    <property type="component" value="Unassembled WGS sequence"/>
</dbReference>
<evidence type="ECO:0000313" key="2">
    <source>
        <dbReference type="Proteomes" id="UP001165962"/>
    </source>
</evidence>
<proteinExistence type="predicted"/>
<reference evidence="1" key="1">
    <citation type="submission" date="2020-03" db="EMBL/GenBank/DDBJ databases">
        <title>Draft sequencing of Paenibacilllus sp. S3N08.</title>
        <authorList>
            <person name="Kim D.-U."/>
        </authorList>
    </citation>
    <scope>NUCLEOTIDE SEQUENCE</scope>
    <source>
        <strain evidence="1">S3N08</strain>
    </source>
</reference>
<gene>
    <name evidence="1" type="ORF">G9U52_25470</name>
</gene>
<sequence length="120" mass="14148">MQNYGRTVSNDAELLRCVLFRTPVMIVNNHHSLITEAIIISYDDQTIFVEGSYFFRSEIQIHRIEIKTSADFFNSIIFQSPVEIHSENSIAYEIINDFNDEFIFVDNAFYFRSQSRFFVV</sequence>
<dbReference type="EMBL" id="JAAOIW010000011">
    <property type="protein sequence ID" value="NHN33171.1"/>
    <property type="molecule type" value="Genomic_DNA"/>
</dbReference>
<evidence type="ECO:0000313" key="1">
    <source>
        <dbReference type="EMBL" id="NHN33171.1"/>
    </source>
</evidence>